<keyword evidence="2" id="KW-0732">Signal</keyword>
<accession>A0AAE3UHM2</accession>
<dbReference type="RefSeq" id="WP_313991910.1">
    <property type="nucleotide sequence ID" value="NZ_JASJOU010000006.1"/>
</dbReference>
<name>A0AAE3UHM2_9BACT</name>
<keyword evidence="4" id="KW-1185">Reference proteome</keyword>
<proteinExistence type="predicted"/>
<feature type="signal peptide" evidence="2">
    <location>
        <begin position="1"/>
        <end position="23"/>
    </location>
</feature>
<reference evidence="3" key="1">
    <citation type="submission" date="2023-05" db="EMBL/GenBank/DDBJ databases">
        <authorList>
            <person name="Zhang X."/>
        </authorList>
    </citation>
    <scope>NUCLEOTIDE SEQUENCE</scope>
    <source>
        <strain evidence="3">BD1B2-1</strain>
    </source>
</reference>
<evidence type="ECO:0000313" key="4">
    <source>
        <dbReference type="Proteomes" id="UP001232063"/>
    </source>
</evidence>
<evidence type="ECO:0000256" key="1">
    <source>
        <dbReference type="SAM" id="MobiDB-lite"/>
    </source>
</evidence>
<comment type="caution">
    <text evidence="3">The sequence shown here is derived from an EMBL/GenBank/DDBJ whole genome shotgun (WGS) entry which is preliminary data.</text>
</comment>
<evidence type="ECO:0000256" key="2">
    <source>
        <dbReference type="SAM" id="SignalP"/>
    </source>
</evidence>
<dbReference type="AlphaFoldDB" id="A0AAE3UHM2"/>
<gene>
    <name evidence="3" type="ORF">QNI22_19120</name>
</gene>
<feature type="chain" id="PRO_5041952513" evidence="2">
    <location>
        <begin position="24"/>
        <end position="240"/>
    </location>
</feature>
<sequence length="240" mass="25839">MKTIQRTTSILFCLIVFCLSACKKDNTSEPAPSQQERPGHIPGLGEEEGIPEGTEFKLPAGIKLTGPIVGDDYIYDGESCIVDGAGHYVTVSLPLENTTTVPITIEFPAGLIIISLSGDYQHGILLEKVIVTIPAKSGTSDNGGSSNGQCQATLMLSCLNIMKDPANSEAEFILGPVTSSALIKDLLDKLSDKKILYSAYSDKTKFYETESYVQDALWSITDGTGLTEEDLENIDKIPNK</sequence>
<feature type="region of interest" description="Disordered" evidence="1">
    <location>
        <begin position="27"/>
        <end position="52"/>
    </location>
</feature>
<dbReference type="EMBL" id="JASJOU010000006">
    <property type="protein sequence ID" value="MDJ1502788.1"/>
    <property type="molecule type" value="Genomic_DNA"/>
</dbReference>
<protein>
    <submittedName>
        <fullName evidence="3">Uncharacterized protein</fullName>
    </submittedName>
</protein>
<evidence type="ECO:0000313" key="3">
    <source>
        <dbReference type="EMBL" id="MDJ1502788.1"/>
    </source>
</evidence>
<organism evidence="3 4">
    <name type="scientific">Xanthocytophaga agilis</name>
    <dbReference type="NCBI Taxonomy" id="3048010"/>
    <lineage>
        <taxon>Bacteria</taxon>
        <taxon>Pseudomonadati</taxon>
        <taxon>Bacteroidota</taxon>
        <taxon>Cytophagia</taxon>
        <taxon>Cytophagales</taxon>
        <taxon>Rhodocytophagaceae</taxon>
        <taxon>Xanthocytophaga</taxon>
    </lineage>
</organism>
<dbReference type="Proteomes" id="UP001232063">
    <property type="component" value="Unassembled WGS sequence"/>
</dbReference>